<dbReference type="NCBIfam" id="TIGR04269">
    <property type="entry name" value="SAM_SPASM_FxsB"/>
    <property type="match status" value="1"/>
</dbReference>
<evidence type="ECO:0000256" key="4">
    <source>
        <dbReference type="ARBA" id="ARBA00023014"/>
    </source>
</evidence>
<dbReference type="PANTHER" id="PTHR43273">
    <property type="entry name" value="ANAEROBIC SULFATASE-MATURATING ENZYME HOMOLOG ASLB-RELATED"/>
    <property type="match status" value="1"/>
</dbReference>
<dbReference type="GO" id="GO:0051536">
    <property type="term" value="F:iron-sulfur cluster binding"/>
    <property type="evidence" value="ECO:0007669"/>
    <property type="project" value="UniProtKB-KW"/>
</dbReference>
<comment type="caution">
    <text evidence="7">The sequence shown here is derived from an EMBL/GenBank/DDBJ whole genome shotgun (WGS) entry which is preliminary data.</text>
</comment>
<proteinExistence type="predicted"/>
<dbReference type="InterPro" id="IPR013785">
    <property type="entry name" value="Aldolase_TIM"/>
</dbReference>
<evidence type="ECO:0000259" key="6">
    <source>
        <dbReference type="PROSITE" id="PS51918"/>
    </source>
</evidence>
<dbReference type="Proteomes" id="UP000275865">
    <property type="component" value="Unassembled WGS sequence"/>
</dbReference>
<evidence type="ECO:0000256" key="5">
    <source>
        <dbReference type="SAM" id="MobiDB-lite"/>
    </source>
</evidence>
<keyword evidence="3" id="KW-0408">Iron</keyword>
<organism evidence="7 8">
    <name type="scientific">Micromonospora musae</name>
    <dbReference type="NCBI Taxonomy" id="1894970"/>
    <lineage>
        <taxon>Bacteria</taxon>
        <taxon>Bacillati</taxon>
        <taxon>Actinomycetota</taxon>
        <taxon>Actinomycetes</taxon>
        <taxon>Micromonosporales</taxon>
        <taxon>Micromonosporaceae</taxon>
        <taxon>Micromonospora</taxon>
    </lineage>
</organism>
<dbReference type="GO" id="GO:0016491">
    <property type="term" value="F:oxidoreductase activity"/>
    <property type="evidence" value="ECO:0007669"/>
    <property type="project" value="InterPro"/>
</dbReference>
<dbReference type="SFLD" id="SFLDG01386">
    <property type="entry name" value="main_SPASM_domain-containing"/>
    <property type="match status" value="1"/>
</dbReference>
<evidence type="ECO:0000313" key="7">
    <source>
        <dbReference type="EMBL" id="RKN28898.1"/>
    </source>
</evidence>
<reference evidence="7 8" key="1">
    <citation type="submission" date="2018-09" db="EMBL/GenBank/DDBJ databases">
        <title>Micromonospora sp. nov. MS1-9, isolated from a root of Musa sp.</title>
        <authorList>
            <person name="Kuncharoen N."/>
            <person name="Kudo T."/>
            <person name="Ohkuma M."/>
            <person name="Yuki M."/>
            <person name="Tanasupawat S."/>
        </authorList>
    </citation>
    <scope>NUCLEOTIDE SEQUENCE [LARGE SCALE GENOMIC DNA]</scope>
    <source>
        <strain evidence="7 8">MS1-9</strain>
    </source>
</reference>
<dbReference type="SUPFAM" id="SSF102114">
    <property type="entry name" value="Radical SAM enzymes"/>
    <property type="match status" value="1"/>
</dbReference>
<dbReference type="InterPro" id="IPR023867">
    <property type="entry name" value="Sulphatase_maturase_rSAM"/>
</dbReference>
<dbReference type="AlphaFoldDB" id="A0A3A9XUK7"/>
<dbReference type="RefSeq" id="WP_120690352.1">
    <property type="nucleotide sequence ID" value="NZ_RAZT01000013.1"/>
</dbReference>
<dbReference type="SFLD" id="SFLDG01072">
    <property type="entry name" value="dehydrogenase_like"/>
    <property type="match status" value="1"/>
</dbReference>
<dbReference type="InterPro" id="IPR058240">
    <property type="entry name" value="rSAM_sf"/>
</dbReference>
<dbReference type="InterPro" id="IPR026335">
    <property type="entry name" value="rSAM_SPASM_FxsB"/>
</dbReference>
<dbReference type="Gene3D" id="3.20.20.70">
    <property type="entry name" value="Aldolase class I"/>
    <property type="match status" value="1"/>
</dbReference>
<dbReference type="InterPro" id="IPR007197">
    <property type="entry name" value="rSAM"/>
</dbReference>
<feature type="region of interest" description="Disordered" evidence="5">
    <location>
        <begin position="378"/>
        <end position="425"/>
    </location>
</feature>
<protein>
    <submittedName>
        <fullName evidence="7">FxsB family radical SAM/SPASM domain protein</fullName>
    </submittedName>
</protein>
<name>A0A3A9XUK7_9ACTN</name>
<dbReference type="SFLD" id="SFLDS00029">
    <property type="entry name" value="Radical_SAM"/>
    <property type="match status" value="1"/>
</dbReference>
<dbReference type="SFLD" id="SFLDG01067">
    <property type="entry name" value="SPASM/twitch_domain_containing"/>
    <property type="match status" value="1"/>
</dbReference>
<dbReference type="EMBL" id="RAZT01000013">
    <property type="protein sequence ID" value="RKN28898.1"/>
    <property type="molecule type" value="Genomic_DNA"/>
</dbReference>
<dbReference type="NCBIfam" id="TIGR04267">
    <property type="entry name" value="mod_HExxH"/>
    <property type="match status" value="1"/>
</dbReference>
<evidence type="ECO:0000256" key="2">
    <source>
        <dbReference type="ARBA" id="ARBA00022723"/>
    </source>
</evidence>
<accession>A0A3A9XUK7</accession>
<evidence type="ECO:0000256" key="3">
    <source>
        <dbReference type="ARBA" id="ARBA00023004"/>
    </source>
</evidence>
<sequence length="812" mass="86411">MTCRCGAAGSAAPCRPISQYVLKVHSRCDLSCDHCYVYQGADQTWQTRPIRMAASTVRAAADRIAEHARAHALPVVHVVLHGGEPLLLGPAGLREVLAELRAALTPGVVLDLRMQTNGVLLDEELCRLLVAYDVKVGVSLDGDRAANDRHRVFAHGGSSHSQARRALALLRRPEFRSSYAGILCTVDVRNDPDEVYSALLAEAPPRIDLLLPHATWDRPPWRPPGVATPYADWLGRIHQRWVDDGRPVPIRLFDALTPGQPGGGTEAVGLAPADLLVVETDGSWEQVDSLKVAFHGAPDTGLDVFSHPVDVAARHPGVAIRQVGLPGLCADCRACPVVSRCGGGLYPHRWRTGTGFDNPSVYCADLLALIATVDSRPRPDRAVAPESGSGAAPAAADGQPPRRPGIPAPRAGESAGSAEDRPVESATDRLLTEIAGGHGDSWALGVLAQTQLSITRALLATWRDTTGDSVAWELLTELDATAGDAVDAVLTHPFLRPWLVRRLARPGTPDDDLLPALAVVAAVRAGVDTVVEVPTRGDALVLPTLGRLTLAGGRTATVRTVAGGLRVRAGSVERMVPLDGDAAARVGWQPVRRAPVVGAALAIEDVDPERNCYGQPVAPTLDEPAAVALGRTLARAWQVVHRDVPAHGAALDTGLRAVVPLAPDPGAPLRSATAREAFGAVAVTRTPDAEALAVLLVHEWQHGKLGALLDLYDLVDPASTVLIPVAWRPDPRPVEGVLQGVYAHLAVAEVWHSRAATDRPDARPAREHALRYRDWTRDAVDALLGSGALTDLGERFVRRMRHALEGLRADPD</sequence>
<gene>
    <name evidence="7" type="ORF">D7044_24895</name>
</gene>
<feature type="compositionally biased region" description="Low complexity" evidence="5">
    <location>
        <begin position="384"/>
        <end position="399"/>
    </location>
</feature>
<evidence type="ECO:0000256" key="1">
    <source>
        <dbReference type="ARBA" id="ARBA00022691"/>
    </source>
</evidence>
<dbReference type="InterPro" id="IPR026337">
    <property type="entry name" value="AKG_HExxH"/>
</dbReference>
<dbReference type="PANTHER" id="PTHR43273:SF8">
    <property type="entry name" value="RADICAL SAM DOMAIN PROTEIN"/>
    <property type="match status" value="1"/>
</dbReference>
<dbReference type="GO" id="GO:0046872">
    <property type="term" value="F:metal ion binding"/>
    <property type="evidence" value="ECO:0007669"/>
    <property type="project" value="UniProtKB-KW"/>
</dbReference>
<dbReference type="Pfam" id="PF04055">
    <property type="entry name" value="Radical_SAM"/>
    <property type="match status" value="1"/>
</dbReference>
<evidence type="ECO:0000313" key="8">
    <source>
        <dbReference type="Proteomes" id="UP000275865"/>
    </source>
</evidence>
<keyword evidence="2" id="KW-0479">Metal-binding</keyword>
<keyword evidence="4" id="KW-0411">Iron-sulfur</keyword>
<keyword evidence="1" id="KW-0949">S-adenosyl-L-methionine</keyword>
<dbReference type="CDD" id="cd01335">
    <property type="entry name" value="Radical_SAM"/>
    <property type="match status" value="1"/>
</dbReference>
<dbReference type="PROSITE" id="PS51918">
    <property type="entry name" value="RADICAL_SAM"/>
    <property type="match status" value="1"/>
</dbReference>
<feature type="domain" description="Radical SAM core" evidence="6">
    <location>
        <begin position="14"/>
        <end position="246"/>
    </location>
</feature>